<sequence>MTSKSYEQKSRMRPYVRKFNLLENNRQTKKKPPKFCPDCKETCNCVKLFSGKIHRIEEVVDNIYNGFPKKKAEKYSIFNAKFSINDVPFELEYDLTNFTLEELQKLANWTIQDFNNNNIDHNNHLPTSSLDKKNNEK</sequence>
<reference evidence="1" key="1">
    <citation type="submission" date="2022-08" db="EMBL/GenBank/DDBJ databases">
        <authorList>
            <person name="Kallberg Y."/>
            <person name="Tangrot J."/>
            <person name="Rosling A."/>
        </authorList>
    </citation>
    <scope>NUCLEOTIDE SEQUENCE</scope>
    <source>
        <strain evidence="1">Wild A</strain>
    </source>
</reference>
<dbReference type="Proteomes" id="UP001153678">
    <property type="component" value="Unassembled WGS sequence"/>
</dbReference>
<organism evidence="1 2">
    <name type="scientific">Funneliformis geosporum</name>
    <dbReference type="NCBI Taxonomy" id="1117311"/>
    <lineage>
        <taxon>Eukaryota</taxon>
        <taxon>Fungi</taxon>
        <taxon>Fungi incertae sedis</taxon>
        <taxon>Mucoromycota</taxon>
        <taxon>Glomeromycotina</taxon>
        <taxon>Glomeromycetes</taxon>
        <taxon>Glomerales</taxon>
        <taxon>Glomeraceae</taxon>
        <taxon>Funneliformis</taxon>
    </lineage>
</organism>
<evidence type="ECO:0000313" key="1">
    <source>
        <dbReference type="EMBL" id="CAI2168395.1"/>
    </source>
</evidence>
<accession>A0A9W4WSA5</accession>
<protein>
    <submittedName>
        <fullName evidence="1">15711_t:CDS:1</fullName>
    </submittedName>
</protein>
<name>A0A9W4WSA5_9GLOM</name>
<dbReference type="AlphaFoldDB" id="A0A9W4WSA5"/>
<proteinExistence type="predicted"/>
<comment type="caution">
    <text evidence="1">The sequence shown here is derived from an EMBL/GenBank/DDBJ whole genome shotgun (WGS) entry which is preliminary data.</text>
</comment>
<dbReference type="OrthoDB" id="2459905at2759"/>
<evidence type="ECO:0000313" key="2">
    <source>
        <dbReference type="Proteomes" id="UP001153678"/>
    </source>
</evidence>
<gene>
    <name evidence="1" type="ORF">FWILDA_LOCUS3561</name>
</gene>
<keyword evidence="2" id="KW-1185">Reference proteome</keyword>
<dbReference type="EMBL" id="CAMKVN010000482">
    <property type="protein sequence ID" value="CAI2168395.1"/>
    <property type="molecule type" value="Genomic_DNA"/>
</dbReference>